<dbReference type="Gene3D" id="3.40.630.30">
    <property type="match status" value="1"/>
</dbReference>
<evidence type="ECO:0000313" key="4">
    <source>
        <dbReference type="EMBL" id="GAC28555.1"/>
    </source>
</evidence>
<dbReference type="EC" id="2.3.1.128" evidence="4"/>
<feature type="domain" description="N-acetyltransferase" evidence="3">
    <location>
        <begin position="2"/>
        <end position="161"/>
    </location>
</feature>
<dbReference type="SUPFAM" id="SSF55729">
    <property type="entry name" value="Acyl-CoA N-acyltransferases (Nat)"/>
    <property type="match status" value="1"/>
</dbReference>
<evidence type="ECO:0000259" key="3">
    <source>
        <dbReference type="PROSITE" id="PS51186"/>
    </source>
</evidence>
<accession>K6ZZ39</accession>
<dbReference type="EMBL" id="BAEQ01000025">
    <property type="protein sequence ID" value="GAC28555.1"/>
    <property type="molecule type" value="Genomic_DNA"/>
</dbReference>
<dbReference type="Proteomes" id="UP000006251">
    <property type="component" value="Unassembled WGS sequence"/>
</dbReference>
<dbReference type="PANTHER" id="PTHR43420:SF44">
    <property type="entry name" value="ACETYLTRANSFERASE YPEA"/>
    <property type="match status" value="1"/>
</dbReference>
<keyword evidence="1 4" id="KW-0808">Transferase</keyword>
<evidence type="ECO:0000256" key="1">
    <source>
        <dbReference type="ARBA" id="ARBA00022679"/>
    </source>
</evidence>
<dbReference type="InterPro" id="IPR016181">
    <property type="entry name" value="Acyl_CoA_acyltransferase"/>
</dbReference>
<dbReference type="Pfam" id="PF00583">
    <property type="entry name" value="Acetyltransf_1"/>
    <property type="match status" value="1"/>
</dbReference>
<keyword evidence="5" id="KW-1185">Reference proteome</keyword>
<dbReference type="PANTHER" id="PTHR43420">
    <property type="entry name" value="ACETYLTRANSFERASE"/>
    <property type="match status" value="1"/>
</dbReference>
<organism evidence="4 5">
    <name type="scientific">Brumicola pallidula DSM 14239 = ACAM 615</name>
    <dbReference type="NCBI Taxonomy" id="1121922"/>
    <lineage>
        <taxon>Bacteria</taxon>
        <taxon>Pseudomonadati</taxon>
        <taxon>Pseudomonadota</taxon>
        <taxon>Gammaproteobacteria</taxon>
        <taxon>Alteromonadales</taxon>
        <taxon>Alteromonadaceae</taxon>
        <taxon>Brumicola</taxon>
    </lineage>
</organism>
<dbReference type="RefSeq" id="WP_006010808.1">
    <property type="nucleotide sequence ID" value="NZ_BAEQ01000025.1"/>
</dbReference>
<sequence length="161" mass="18418">MVVISAFTEAEVALAYCIFKTDRVNPWAYSTFEKSALNSISLVAKKNEITVGFVLLSSILDELTIEDITVQVNQRNKGIGRQLIQSSFILATQMQQIVIYLEVRFSNTPAIELYRSMGFELIGQRKNYYETERGQEHVTHINNKITVIAPREHAYIMKKIL</sequence>
<gene>
    <name evidence="4" type="primary">rimI</name>
    <name evidence="4" type="ORF">GPAL_1692</name>
</gene>
<comment type="caution">
    <text evidence="4">The sequence shown here is derived from an EMBL/GenBank/DDBJ whole genome shotgun (WGS) entry which is preliminary data.</text>
</comment>
<reference evidence="5" key="1">
    <citation type="journal article" date="2014" name="Environ. Microbiol.">
        <title>Comparative genomics of the marine bacterial genus Glaciecola reveals the high degree of genomic diversity and genomic characteristic for cold adaptation.</title>
        <authorList>
            <person name="Qin Q.L."/>
            <person name="Xie B.B."/>
            <person name="Yu Y."/>
            <person name="Shu Y.L."/>
            <person name="Rong J.C."/>
            <person name="Zhang Y.J."/>
            <person name="Zhao D.L."/>
            <person name="Chen X.L."/>
            <person name="Zhang X.Y."/>
            <person name="Chen B."/>
            <person name="Zhou B.C."/>
            <person name="Zhang Y.Z."/>
        </authorList>
    </citation>
    <scope>NUCLEOTIDE SEQUENCE [LARGE SCALE GENOMIC DNA]</scope>
    <source>
        <strain evidence="5">ACAM 615</strain>
    </source>
</reference>
<proteinExistence type="predicted"/>
<dbReference type="InterPro" id="IPR050680">
    <property type="entry name" value="YpeA/RimI_acetyltransf"/>
</dbReference>
<evidence type="ECO:0000313" key="5">
    <source>
        <dbReference type="Proteomes" id="UP000006251"/>
    </source>
</evidence>
<keyword evidence="2 4" id="KW-0012">Acyltransferase</keyword>
<dbReference type="AlphaFoldDB" id="K6ZZ39"/>
<dbReference type="PROSITE" id="PS51186">
    <property type="entry name" value="GNAT"/>
    <property type="match status" value="1"/>
</dbReference>
<dbReference type="GO" id="GO:0016747">
    <property type="term" value="F:acyltransferase activity, transferring groups other than amino-acyl groups"/>
    <property type="evidence" value="ECO:0007669"/>
    <property type="project" value="InterPro"/>
</dbReference>
<name>K6ZZ39_9ALTE</name>
<dbReference type="InterPro" id="IPR000182">
    <property type="entry name" value="GNAT_dom"/>
</dbReference>
<dbReference type="OrthoDB" id="9796919at2"/>
<protein>
    <submittedName>
        <fullName evidence="4">Ribosomal-protein-alanine N-acetyltransferase</fullName>
        <ecNumber evidence="4">2.3.1.128</ecNumber>
    </submittedName>
</protein>
<evidence type="ECO:0000256" key="2">
    <source>
        <dbReference type="ARBA" id="ARBA00023315"/>
    </source>
</evidence>
<dbReference type="CDD" id="cd04301">
    <property type="entry name" value="NAT_SF"/>
    <property type="match status" value="1"/>
</dbReference>
<dbReference type="STRING" id="1121922.GCA_000428905_00971"/>